<organism evidence="1 2">
    <name type="scientific">Thalassiosira oceanica</name>
    <name type="common">Marine diatom</name>
    <dbReference type="NCBI Taxonomy" id="159749"/>
    <lineage>
        <taxon>Eukaryota</taxon>
        <taxon>Sar</taxon>
        <taxon>Stramenopiles</taxon>
        <taxon>Ochrophyta</taxon>
        <taxon>Bacillariophyta</taxon>
        <taxon>Coscinodiscophyceae</taxon>
        <taxon>Thalassiosirophycidae</taxon>
        <taxon>Thalassiosirales</taxon>
        <taxon>Thalassiosiraceae</taxon>
        <taxon>Thalassiosira</taxon>
    </lineage>
</organism>
<dbReference type="EMBL" id="AGNL01050761">
    <property type="protein sequence ID" value="EJK43683.1"/>
    <property type="molecule type" value="Genomic_DNA"/>
</dbReference>
<dbReference type="Proteomes" id="UP000266841">
    <property type="component" value="Unassembled WGS sequence"/>
</dbReference>
<proteinExistence type="predicted"/>
<reference evidence="1 2" key="1">
    <citation type="journal article" date="2012" name="Genome Biol.">
        <title>Genome and low-iron response of an oceanic diatom adapted to chronic iron limitation.</title>
        <authorList>
            <person name="Lommer M."/>
            <person name="Specht M."/>
            <person name="Roy A.S."/>
            <person name="Kraemer L."/>
            <person name="Andreson R."/>
            <person name="Gutowska M.A."/>
            <person name="Wolf J."/>
            <person name="Bergner S.V."/>
            <person name="Schilhabel M.B."/>
            <person name="Klostermeier U.C."/>
            <person name="Beiko R.G."/>
            <person name="Rosenstiel P."/>
            <person name="Hippler M."/>
            <person name="Laroche J."/>
        </authorList>
    </citation>
    <scope>NUCLEOTIDE SEQUENCE [LARGE SCALE GENOMIC DNA]</scope>
    <source>
        <strain evidence="1 2">CCMP1005</strain>
    </source>
</reference>
<evidence type="ECO:0000313" key="2">
    <source>
        <dbReference type="Proteomes" id="UP000266841"/>
    </source>
</evidence>
<name>K0QY50_THAOC</name>
<accession>K0QY50</accession>
<dbReference type="AlphaFoldDB" id="K0QY50"/>
<evidence type="ECO:0000313" key="1">
    <source>
        <dbReference type="EMBL" id="EJK43683.1"/>
    </source>
</evidence>
<sequence length="98" mass="10329">MRMRTAGGGVGSLLGDPDWFASSSWGANSLGGPAMRMRTAGALVADRSREDPDLFATLSWGANSELGPPCACARRAVVSGRCWVTRTGSRRSRGAQTR</sequence>
<feature type="non-terminal residue" evidence="1">
    <location>
        <position position="98"/>
    </location>
</feature>
<gene>
    <name evidence="1" type="ORF">THAOC_37848</name>
</gene>
<keyword evidence="2" id="KW-1185">Reference proteome</keyword>
<protein>
    <submittedName>
        <fullName evidence="1">Uncharacterized protein</fullName>
    </submittedName>
</protein>
<comment type="caution">
    <text evidence="1">The sequence shown here is derived from an EMBL/GenBank/DDBJ whole genome shotgun (WGS) entry which is preliminary data.</text>
</comment>